<dbReference type="EMBL" id="OU466859">
    <property type="protein sequence ID" value="CAH2051612.1"/>
    <property type="molecule type" value="Genomic_DNA"/>
</dbReference>
<evidence type="ECO:0000256" key="2">
    <source>
        <dbReference type="ARBA" id="ARBA00023015"/>
    </source>
</evidence>
<dbReference type="Gene3D" id="4.10.280.10">
    <property type="entry name" value="Helix-loop-helix DNA-binding domain"/>
    <property type="match status" value="1"/>
</dbReference>
<dbReference type="Proteomes" id="UP000836841">
    <property type="component" value="Chromosome 3"/>
</dbReference>
<evidence type="ECO:0000259" key="6">
    <source>
        <dbReference type="PROSITE" id="PS50888"/>
    </source>
</evidence>
<dbReference type="Pfam" id="PF00010">
    <property type="entry name" value="HLH"/>
    <property type="match status" value="1"/>
</dbReference>
<evidence type="ECO:0000256" key="3">
    <source>
        <dbReference type="ARBA" id="ARBA00023163"/>
    </source>
</evidence>
<proteinExistence type="predicted"/>
<dbReference type="PANTHER" id="PTHR12565">
    <property type="entry name" value="STEROL REGULATORY ELEMENT-BINDING PROTEIN"/>
    <property type="match status" value="1"/>
</dbReference>
<dbReference type="PROSITE" id="PS50888">
    <property type="entry name" value="BHLH"/>
    <property type="match status" value="1"/>
</dbReference>
<reference evidence="7 8" key="1">
    <citation type="submission" date="2022-03" db="EMBL/GenBank/DDBJ databases">
        <authorList>
            <person name="Nunn A."/>
            <person name="Chopra R."/>
            <person name="Nunn A."/>
            <person name="Contreras Garrido A."/>
        </authorList>
    </citation>
    <scope>NUCLEOTIDE SEQUENCE [LARGE SCALE GENOMIC DNA]</scope>
</reference>
<dbReference type="GO" id="GO:0046983">
    <property type="term" value="F:protein dimerization activity"/>
    <property type="evidence" value="ECO:0007669"/>
    <property type="project" value="InterPro"/>
</dbReference>
<evidence type="ECO:0000256" key="5">
    <source>
        <dbReference type="SAM" id="MobiDB-lite"/>
    </source>
</evidence>
<dbReference type="PANTHER" id="PTHR12565:SF184">
    <property type="entry name" value="BHLH TRANSCRIPTION FACTOR"/>
    <property type="match status" value="1"/>
</dbReference>
<dbReference type="InterPro" id="IPR024097">
    <property type="entry name" value="bHLH_ZIP_TF"/>
</dbReference>
<feature type="non-terminal residue" evidence="7">
    <location>
        <position position="1"/>
    </location>
</feature>
<name>A0AAU9S0A5_THLAR</name>
<dbReference type="InterPro" id="IPR011598">
    <property type="entry name" value="bHLH_dom"/>
</dbReference>
<comment type="subcellular location">
    <subcellularLocation>
        <location evidence="1">Nucleus</location>
    </subcellularLocation>
</comment>
<dbReference type="GO" id="GO:0005634">
    <property type="term" value="C:nucleus"/>
    <property type="evidence" value="ECO:0007669"/>
    <property type="project" value="UniProtKB-SubCell"/>
</dbReference>
<keyword evidence="3" id="KW-0804">Transcription</keyword>
<accession>A0AAU9S0A5</accession>
<dbReference type="GO" id="GO:0003700">
    <property type="term" value="F:DNA-binding transcription factor activity"/>
    <property type="evidence" value="ECO:0007669"/>
    <property type="project" value="TreeGrafter"/>
</dbReference>
<keyword evidence="2" id="KW-0805">Transcription regulation</keyword>
<keyword evidence="4" id="KW-0539">Nucleus</keyword>
<sequence>GKLKITEENVGSTKSITKKKKETKEQQNSSHDSSKSDYILVRARRGQATDGHSLAERVRREKISERMKLLQDLVPGCNKITSKAGILDEIINYV</sequence>
<evidence type="ECO:0000256" key="4">
    <source>
        <dbReference type="ARBA" id="ARBA00023242"/>
    </source>
</evidence>
<dbReference type="InterPro" id="IPR036638">
    <property type="entry name" value="HLH_DNA-bd_sf"/>
</dbReference>
<keyword evidence="8" id="KW-1185">Reference proteome</keyword>
<dbReference type="AlphaFoldDB" id="A0AAU9S0A5"/>
<evidence type="ECO:0000256" key="1">
    <source>
        <dbReference type="ARBA" id="ARBA00004123"/>
    </source>
</evidence>
<feature type="domain" description="BHLH" evidence="6">
    <location>
        <begin position="47"/>
        <end position="94"/>
    </location>
</feature>
<evidence type="ECO:0000313" key="7">
    <source>
        <dbReference type="EMBL" id="CAH2051612.1"/>
    </source>
</evidence>
<feature type="region of interest" description="Disordered" evidence="5">
    <location>
        <begin position="1"/>
        <end position="38"/>
    </location>
</feature>
<organism evidence="7 8">
    <name type="scientific">Thlaspi arvense</name>
    <name type="common">Field penny-cress</name>
    <dbReference type="NCBI Taxonomy" id="13288"/>
    <lineage>
        <taxon>Eukaryota</taxon>
        <taxon>Viridiplantae</taxon>
        <taxon>Streptophyta</taxon>
        <taxon>Embryophyta</taxon>
        <taxon>Tracheophyta</taxon>
        <taxon>Spermatophyta</taxon>
        <taxon>Magnoliopsida</taxon>
        <taxon>eudicotyledons</taxon>
        <taxon>Gunneridae</taxon>
        <taxon>Pentapetalae</taxon>
        <taxon>rosids</taxon>
        <taxon>malvids</taxon>
        <taxon>Brassicales</taxon>
        <taxon>Brassicaceae</taxon>
        <taxon>Thlaspideae</taxon>
        <taxon>Thlaspi</taxon>
    </lineage>
</organism>
<dbReference type="SMART" id="SM00353">
    <property type="entry name" value="HLH"/>
    <property type="match status" value="1"/>
</dbReference>
<protein>
    <recommendedName>
        <fullName evidence="6">BHLH domain-containing protein</fullName>
    </recommendedName>
</protein>
<dbReference type="SUPFAM" id="SSF47459">
    <property type="entry name" value="HLH, helix-loop-helix DNA-binding domain"/>
    <property type="match status" value="1"/>
</dbReference>
<feature type="non-terminal residue" evidence="7">
    <location>
        <position position="94"/>
    </location>
</feature>
<gene>
    <name evidence="7" type="ORF">TAV2_LOCUS10938</name>
</gene>
<evidence type="ECO:0000313" key="8">
    <source>
        <dbReference type="Proteomes" id="UP000836841"/>
    </source>
</evidence>